<dbReference type="Proteomes" id="UP000246018">
    <property type="component" value="Unassembled WGS sequence"/>
</dbReference>
<dbReference type="Gene3D" id="3.40.630.30">
    <property type="match status" value="1"/>
</dbReference>
<evidence type="ECO:0000259" key="1">
    <source>
        <dbReference type="PROSITE" id="PS51186"/>
    </source>
</evidence>
<dbReference type="GO" id="GO:0005737">
    <property type="term" value="C:cytoplasm"/>
    <property type="evidence" value="ECO:0007669"/>
    <property type="project" value="TreeGrafter"/>
</dbReference>
<evidence type="ECO:0000313" key="3">
    <source>
        <dbReference type="Proteomes" id="UP000246018"/>
    </source>
</evidence>
<dbReference type="GO" id="GO:0008999">
    <property type="term" value="F:protein-N-terminal-alanine acetyltransferase activity"/>
    <property type="evidence" value="ECO:0007669"/>
    <property type="project" value="TreeGrafter"/>
</dbReference>
<dbReference type="SUPFAM" id="SSF55729">
    <property type="entry name" value="Acyl-CoA N-acyltransferases (Nat)"/>
    <property type="match status" value="1"/>
</dbReference>
<reference evidence="2 3" key="1">
    <citation type="submission" date="2018-04" db="EMBL/GenBank/DDBJ databases">
        <title>Genome of Nocardioides gansuensis WSJ-1.</title>
        <authorList>
            <person name="Wu S."/>
            <person name="Wang G."/>
        </authorList>
    </citation>
    <scope>NUCLEOTIDE SEQUENCE [LARGE SCALE GENOMIC DNA]</scope>
    <source>
        <strain evidence="2 3">WSJ-1</strain>
    </source>
</reference>
<comment type="caution">
    <text evidence="2">The sequence shown here is derived from an EMBL/GenBank/DDBJ whole genome shotgun (WGS) entry which is preliminary data.</text>
</comment>
<dbReference type="GO" id="GO:1990189">
    <property type="term" value="F:protein N-terminal-serine acetyltransferase activity"/>
    <property type="evidence" value="ECO:0007669"/>
    <property type="project" value="TreeGrafter"/>
</dbReference>
<dbReference type="EMBL" id="QDGZ01000004">
    <property type="protein sequence ID" value="PVG82652.1"/>
    <property type="molecule type" value="Genomic_DNA"/>
</dbReference>
<accession>A0A2T8FAA5</accession>
<dbReference type="OrthoDB" id="3466127at2"/>
<dbReference type="InterPro" id="IPR051908">
    <property type="entry name" value="Ribosomal_N-acetyltransferase"/>
</dbReference>
<dbReference type="PANTHER" id="PTHR43441">
    <property type="entry name" value="RIBOSOMAL-PROTEIN-SERINE ACETYLTRANSFERASE"/>
    <property type="match status" value="1"/>
</dbReference>
<keyword evidence="2" id="KW-0808">Transferase</keyword>
<dbReference type="RefSeq" id="WP_116572084.1">
    <property type="nucleotide sequence ID" value="NZ_QDGZ01000004.1"/>
</dbReference>
<dbReference type="InterPro" id="IPR000182">
    <property type="entry name" value="GNAT_dom"/>
</dbReference>
<name>A0A2T8FAA5_9ACTN</name>
<proteinExistence type="predicted"/>
<gene>
    <name evidence="2" type="ORF">DDE18_09765</name>
</gene>
<keyword evidence="3" id="KW-1185">Reference proteome</keyword>
<dbReference type="Pfam" id="PF13302">
    <property type="entry name" value="Acetyltransf_3"/>
    <property type="match status" value="1"/>
</dbReference>
<organism evidence="2 3">
    <name type="scientific">Nocardioides gansuensis</name>
    <dbReference type="NCBI Taxonomy" id="2138300"/>
    <lineage>
        <taxon>Bacteria</taxon>
        <taxon>Bacillati</taxon>
        <taxon>Actinomycetota</taxon>
        <taxon>Actinomycetes</taxon>
        <taxon>Propionibacteriales</taxon>
        <taxon>Nocardioidaceae</taxon>
        <taxon>Nocardioides</taxon>
    </lineage>
</organism>
<dbReference type="InterPro" id="IPR016181">
    <property type="entry name" value="Acyl_CoA_acyltransferase"/>
</dbReference>
<dbReference type="PROSITE" id="PS51186">
    <property type="entry name" value="GNAT"/>
    <property type="match status" value="1"/>
</dbReference>
<dbReference type="PANTHER" id="PTHR43441:SF11">
    <property type="entry name" value="RIBOSOMAL-PROTEIN-SERINE ACETYLTRANSFERASE"/>
    <property type="match status" value="1"/>
</dbReference>
<protein>
    <submittedName>
        <fullName evidence="2">N-acetyltransferase</fullName>
    </submittedName>
</protein>
<evidence type="ECO:0000313" key="2">
    <source>
        <dbReference type="EMBL" id="PVG82652.1"/>
    </source>
</evidence>
<dbReference type="AlphaFoldDB" id="A0A2T8FAA5"/>
<feature type="domain" description="N-acetyltransferase" evidence="1">
    <location>
        <begin position="21"/>
        <end position="188"/>
    </location>
</feature>
<sequence length="224" mass="24518">MSLTPTDLFPPLGLRITAGPVELRGITDEVLLGLCELAESGIHEPERMPFYFPWTDAPAGELARNTAAYHWRVRADFTPDQWGLHLAVFHQGTLVGTQGFETHDYLVTRTGETGSWLGREHQGNGIGTAMRQAICAFVFDHLDATEVTSGAFLDNPASLAVSRKVGYRDNGVRRLKRRDEVALNQVLVLSPEDFVRGPHPLEVSGVEALRAFVGLDPDPGAESS</sequence>